<organism evidence="2 3">
    <name type="scientific">Vreelandella rituensis</name>
    <dbReference type="NCBI Taxonomy" id="2282306"/>
    <lineage>
        <taxon>Bacteria</taxon>
        <taxon>Pseudomonadati</taxon>
        <taxon>Pseudomonadota</taxon>
        <taxon>Gammaproteobacteria</taxon>
        <taxon>Oceanospirillales</taxon>
        <taxon>Halomonadaceae</taxon>
        <taxon>Vreelandella</taxon>
    </lineage>
</organism>
<evidence type="ECO:0000256" key="1">
    <source>
        <dbReference type="SAM" id="Phobius"/>
    </source>
</evidence>
<keyword evidence="1" id="KW-0472">Membrane</keyword>
<evidence type="ECO:0000313" key="3">
    <source>
        <dbReference type="Proteomes" id="UP000253204"/>
    </source>
</evidence>
<reference evidence="2 3" key="1">
    <citation type="submission" date="2018-07" db="EMBL/GenBank/DDBJ databases">
        <title>Halomonas rutogse sp. nov., isolated from Lake TangqianCo on Tibetan Plateau.</title>
        <authorList>
            <person name="Lu H."/>
            <person name="Xing P."/>
            <person name="Wu Q."/>
        </authorList>
    </citation>
    <scope>NUCLEOTIDE SEQUENCE [LARGE SCALE GENOMIC DNA]</scope>
    <source>
        <strain evidence="2 3">TQ8S</strain>
    </source>
</reference>
<keyword evidence="3" id="KW-1185">Reference proteome</keyword>
<comment type="caution">
    <text evidence="2">The sequence shown here is derived from an EMBL/GenBank/DDBJ whole genome shotgun (WGS) entry which is preliminary data.</text>
</comment>
<dbReference type="AlphaFoldDB" id="A0A368TW19"/>
<evidence type="ECO:0000313" key="2">
    <source>
        <dbReference type="EMBL" id="RCV88781.1"/>
    </source>
</evidence>
<dbReference type="OrthoDB" id="6182046at2"/>
<keyword evidence="1" id="KW-1133">Transmembrane helix</keyword>
<dbReference type="EMBL" id="QPIJ01000036">
    <property type="protein sequence ID" value="RCV88781.1"/>
    <property type="molecule type" value="Genomic_DNA"/>
</dbReference>
<dbReference type="RefSeq" id="WP_114487531.1">
    <property type="nucleotide sequence ID" value="NZ_CBCSHM010000019.1"/>
</dbReference>
<dbReference type="Proteomes" id="UP000253204">
    <property type="component" value="Unassembled WGS sequence"/>
</dbReference>
<feature type="transmembrane region" description="Helical" evidence="1">
    <location>
        <begin position="35"/>
        <end position="52"/>
    </location>
</feature>
<name>A0A368TW19_9GAMM</name>
<sequence>MQSKYKISLLRGNLLAAAATMAFWTQTALPQAAALLWLSVGWLLVMALLLEFSHRRSRGLPWQLLPGLLLMALISVAPERHALLVWAWVALLMLPQPIWALAFNLGAAAISLMVVTSILGTPTWMLLIATLGVLTLLALSRARQMTDMNGAIRQRLRLIPGYNLWPGEQLLRDLPREQIRCERESVHGELLVLQVKRHQLWSIARKLSELTYDFENVYRLDGTTLATLLLAPSPQEAATRRILLLTALPDTIVSQRYPLMEVESQSLNLASLRQASLLLSPAPSAEDIS</sequence>
<feature type="transmembrane region" description="Helical" evidence="1">
    <location>
        <begin position="109"/>
        <end position="139"/>
    </location>
</feature>
<accession>A0A368TW19</accession>
<gene>
    <name evidence="2" type="ORF">DU506_14025</name>
</gene>
<protein>
    <submittedName>
        <fullName evidence="2">Uncharacterized protein</fullName>
    </submittedName>
</protein>
<proteinExistence type="predicted"/>
<keyword evidence="1" id="KW-0812">Transmembrane</keyword>
<feature type="transmembrane region" description="Helical" evidence="1">
    <location>
        <begin position="12"/>
        <end position="29"/>
    </location>
</feature>